<sequence>MSQEQWSNLGQQFRKFLLGLVSESNQDVKFSNPSEPTPDTSMQRSTYSGQTSNEAQNSTSGNYGSYGGTSSLEPTIYAEIDDFNPGAILKPGNLLVTFQPRKACYQIDPESGDVEFLFSLRRKQGLFLWRAIADREGNIYCSYSGNIIGQEPYQRAIFGTSGGVVRINYRRTDRVVPLAEDSVNVAVGDNVVDPLGMEFLENNRILVADFNGFGGTGFVYIINRFTGVRERTISSSLFIDPIKAVLDNDGFIWVANADQASQDGDVVCIDPNGKQTIIVQRQGKSVGALVDILQSQNPDELILIRDSLPALETSAILIMNKRNGEFDSIITASRGLPRFYSQGYVDGNYLWVAESYENKILRIDLTTRSITQEIDATRIRGGIRGFRSSYDVIESISVIPKDVKQK</sequence>
<evidence type="ECO:0000256" key="1">
    <source>
        <dbReference type="SAM" id="MobiDB-lite"/>
    </source>
</evidence>
<comment type="caution">
    <text evidence="2">The sequence shown here is derived from an EMBL/GenBank/DDBJ whole genome shotgun (WGS) entry which is preliminary data.</text>
</comment>
<proteinExistence type="predicted"/>
<evidence type="ECO:0000313" key="2">
    <source>
        <dbReference type="EMBL" id="MBW4548591.1"/>
    </source>
</evidence>
<name>A0A951PST7_9CYAN</name>
<dbReference type="AlphaFoldDB" id="A0A951PST7"/>
<accession>A0A951PST7</accession>
<protein>
    <submittedName>
        <fullName evidence="2">Uncharacterized protein</fullName>
    </submittedName>
</protein>
<reference evidence="2" key="2">
    <citation type="journal article" date="2022" name="Microbiol. Resour. Announc.">
        <title>Metagenome Sequencing to Explore Phylogenomics of Terrestrial Cyanobacteria.</title>
        <authorList>
            <person name="Ward R.D."/>
            <person name="Stajich J.E."/>
            <person name="Johansen J.R."/>
            <person name="Huntemann M."/>
            <person name="Clum A."/>
            <person name="Foster B."/>
            <person name="Foster B."/>
            <person name="Roux S."/>
            <person name="Palaniappan K."/>
            <person name="Varghese N."/>
            <person name="Mukherjee S."/>
            <person name="Reddy T.B.K."/>
            <person name="Daum C."/>
            <person name="Copeland A."/>
            <person name="Chen I.A."/>
            <person name="Ivanova N.N."/>
            <person name="Kyrpides N.C."/>
            <person name="Shapiro N."/>
            <person name="Eloe-Fadrosh E.A."/>
            <person name="Pietrasiak N."/>
        </authorList>
    </citation>
    <scope>NUCLEOTIDE SEQUENCE</scope>
    <source>
        <strain evidence="2">CPER-KK1</strain>
    </source>
</reference>
<feature type="compositionally biased region" description="Polar residues" evidence="1">
    <location>
        <begin position="27"/>
        <end position="56"/>
    </location>
</feature>
<reference evidence="2" key="1">
    <citation type="submission" date="2021-05" db="EMBL/GenBank/DDBJ databases">
        <authorList>
            <person name="Pietrasiak N."/>
            <person name="Ward R."/>
            <person name="Stajich J.E."/>
            <person name="Kurbessoian T."/>
        </authorList>
    </citation>
    <scope>NUCLEOTIDE SEQUENCE</scope>
    <source>
        <strain evidence="2">CPER-KK1</strain>
    </source>
</reference>
<dbReference type="SUPFAM" id="SSF101908">
    <property type="entry name" value="Putative isomerase YbhE"/>
    <property type="match status" value="1"/>
</dbReference>
<feature type="region of interest" description="Disordered" evidence="1">
    <location>
        <begin position="27"/>
        <end position="65"/>
    </location>
</feature>
<dbReference type="Proteomes" id="UP000753908">
    <property type="component" value="Unassembled WGS sequence"/>
</dbReference>
<gene>
    <name evidence="2" type="ORF">KME25_29795</name>
</gene>
<evidence type="ECO:0000313" key="3">
    <source>
        <dbReference type="Proteomes" id="UP000753908"/>
    </source>
</evidence>
<dbReference type="SUPFAM" id="SSF101898">
    <property type="entry name" value="NHL repeat"/>
    <property type="match status" value="1"/>
</dbReference>
<organism evidence="2 3">
    <name type="scientific">Symplocastrum torsivum CPER-KK1</name>
    <dbReference type="NCBI Taxonomy" id="450513"/>
    <lineage>
        <taxon>Bacteria</taxon>
        <taxon>Bacillati</taxon>
        <taxon>Cyanobacteriota</taxon>
        <taxon>Cyanophyceae</taxon>
        <taxon>Oscillatoriophycideae</taxon>
        <taxon>Oscillatoriales</taxon>
        <taxon>Microcoleaceae</taxon>
        <taxon>Symplocastrum</taxon>
    </lineage>
</organism>
<dbReference type="EMBL" id="JAHHIF010000066">
    <property type="protein sequence ID" value="MBW4548591.1"/>
    <property type="molecule type" value="Genomic_DNA"/>
</dbReference>